<gene>
    <name evidence="4" type="primary">ghrB_1</name>
    <name evidence="4" type="ORF">ETAA8_11220</name>
</gene>
<proteinExistence type="predicted"/>
<dbReference type="SUPFAM" id="SSF51735">
    <property type="entry name" value="NAD(P)-binding Rossmann-fold domains"/>
    <property type="match status" value="1"/>
</dbReference>
<dbReference type="GO" id="GO:0051287">
    <property type="term" value="F:NAD binding"/>
    <property type="evidence" value="ECO:0007669"/>
    <property type="project" value="InterPro"/>
</dbReference>
<dbReference type="RefSeq" id="WP_145085986.1">
    <property type="nucleotide sequence ID" value="NZ_CP036274.1"/>
</dbReference>
<feature type="domain" description="D-isomer specific 2-hydroxyacid dehydrogenase NAD-binding" evidence="3">
    <location>
        <begin position="104"/>
        <end position="278"/>
    </location>
</feature>
<sequence>MRIVLCYPVEERHLLQIQAAAPGCEVCNAGQEHIAEELLAADIFCGHAKVPVPWPQVVKQGRLQWIQSSAAGLDHCLTPEVIDSPIIVTSASGLFADQVAEQTFALLLGLLRSLPTFFRAQQKFDFTRRPTGDLHHKTVGIVGLGGNGTRIAEVLRPWKVRILATDMFTDEKPDCVDELWPADQLPQLLQACDIVIVCVPLNADTHHLLGAREFAQMKKGSVLINVARGPVVDEAALVAALQAGQLAGAGLDVTEIEPLPKESPLWTLPNVIITPHVGAQAKRRVDDSTDLICENLRRYLTGKSLLNKVDKRLGYPTPAARRGD</sequence>
<dbReference type="SUPFAM" id="SSF52283">
    <property type="entry name" value="Formate/glycerate dehydrogenase catalytic domain-like"/>
    <property type="match status" value="1"/>
</dbReference>
<dbReference type="Gene3D" id="3.40.50.720">
    <property type="entry name" value="NAD(P)-binding Rossmann-like Domain"/>
    <property type="match status" value="2"/>
</dbReference>
<dbReference type="GO" id="GO:0030267">
    <property type="term" value="F:glyoxylate reductase (NADPH) activity"/>
    <property type="evidence" value="ECO:0007669"/>
    <property type="project" value="UniProtKB-EC"/>
</dbReference>
<evidence type="ECO:0000259" key="3">
    <source>
        <dbReference type="Pfam" id="PF02826"/>
    </source>
</evidence>
<reference evidence="4 5" key="1">
    <citation type="submission" date="2019-02" db="EMBL/GenBank/DDBJ databases">
        <title>Deep-cultivation of Planctomycetes and their phenomic and genomic characterization uncovers novel biology.</title>
        <authorList>
            <person name="Wiegand S."/>
            <person name="Jogler M."/>
            <person name="Boedeker C."/>
            <person name="Pinto D."/>
            <person name="Vollmers J."/>
            <person name="Rivas-Marin E."/>
            <person name="Kohn T."/>
            <person name="Peeters S.H."/>
            <person name="Heuer A."/>
            <person name="Rast P."/>
            <person name="Oberbeckmann S."/>
            <person name="Bunk B."/>
            <person name="Jeske O."/>
            <person name="Meyerdierks A."/>
            <person name="Storesund J.E."/>
            <person name="Kallscheuer N."/>
            <person name="Luecker S."/>
            <person name="Lage O.M."/>
            <person name="Pohl T."/>
            <person name="Merkel B.J."/>
            <person name="Hornburger P."/>
            <person name="Mueller R.-W."/>
            <person name="Bruemmer F."/>
            <person name="Labrenz M."/>
            <person name="Spormann A.M."/>
            <person name="Op den Camp H."/>
            <person name="Overmann J."/>
            <person name="Amann R."/>
            <person name="Jetten M.S.M."/>
            <person name="Mascher T."/>
            <person name="Medema M.H."/>
            <person name="Devos D.P."/>
            <person name="Kaster A.-K."/>
            <person name="Ovreas L."/>
            <person name="Rohde M."/>
            <person name="Galperin M.Y."/>
            <person name="Jogler C."/>
        </authorList>
    </citation>
    <scope>NUCLEOTIDE SEQUENCE [LARGE SCALE GENOMIC DNA]</scope>
    <source>
        <strain evidence="4 5">ETA_A8</strain>
    </source>
</reference>
<keyword evidence="2" id="KW-0520">NAD</keyword>
<dbReference type="EC" id="1.1.1.79" evidence="4"/>
<accession>A0A517Y746</accession>
<keyword evidence="4" id="KW-0670">Pyruvate</keyword>
<dbReference type="Pfam" id="PF02826">
    <property type="entry name" value="2-Hacid_dh_C"/>
    <property type="match status" value="1"/>
</dbReference>
<dbReference type="KEGG" id="aagg:ETAA8_11220"/>
<dbReference type="AlphaFoldDB" id="A0A517Y746"/>
<dbReference type="InterPro" id="IPR036291">
    <property type="entry name" value="NAD(P)-bd_dom_sf"/>
</dbReference>
<dbReference type="Proteomes" id="UP000315017">
    <property type="component" value="Chromosome"/>
</dbReference>
<dbReference type="PANTHER" id="PTHR43333">
    <property type="entry name" value="2-HACID_DH_C DOMAIN-CONTAINING PROTEIN"/>
    <property type="match status" value="1"/>
</dbReference>
<evidence type="ECO:0000313" key="4">
    <source>
        <dbReference type="EMBL" id="QDU26050.1"/>
    </source>
</evidence>
<dbReference type="PANTHER" id="PTHR43333:SF1">
    <property type="entry name" value="D-ISOMER SPECIFIC 2-HYDROXYACID DEHYDROGENASE NAD-BINDING DOMAIN-CONTAINING PROTEIN"/>
    <property type="match status" value="1"/>
</dbReference>
<organism evidence="4 5">
    <name type="scientific">Anatilimnocola aggregata</name>
    <dbReference type="NCBI Taxonomy" id="2528021"/>
    <lineage>
        <taxon>Bacteria</taxon>
        <taxon>Pseudomonadati</taxon>
        <taxon>Planctomycetota</taxon>
        <taxon>Planctomycetia</taxon>
        <taxon>Pirellulales</taxon>
        <taxon>Pirellulaceae</taxon>
        <taxon>Anatilimnocola</taxon>
    </lineage>
</organism>
<keyword evidence="1 4" id="KW-0560">Oxidoreductase</keyword>
<dbReference type="EMBL" id="CP036274">
    <property type="protein sequence ID" value="QDU26050.1"/>
    <property type="molecule type" value="Genomic_DNA"/>
</dbReference>
<name>A0A517Y746_9BACT</name>
<dbReference type="CDD" id="cd05300">
    <property type="entry name" value="2-Hacid_dh_1"/>
    <property type="match status" value="1"/>
</dbReference>
<evidence type="ECO:0000256" key="1">
    <source>
        <dbReference type="ARBA" id="ARBA00023002"/>
    </source>
</evidence>
<protein>
    <submittedName>
        <fullName evidence="4">Glyoxylate/hydroxypyruvate reductase B</fullName>
        <ecNumber evidence="4">1.1.1.79</ecNumber>
    </submittedName>
</protein>
<evidence type="ECO:0000313" key="5">
    <source>
        <dbReference type="Proteomes" id="UP000315017"/>
    </source>
</evidence>
<dbReference type="OrthoDB" id="277029at2"/>
<dbReference type="InterPro" id="IPR029753">
    <property type="entry name" value="D-isomer_DH_CS"/>
</dbReference>
<keyword evidence="5" id="KW-1185">Reference proteome</keyword>
<dbReference type="PROSITE" id="PS00671">
    <property type="entry name" value="D_2_HYDROXYACID_DH_3"/>
    <property type="match status" value="1"/>
</dbReference>
<evidence type="ECO:0000256" key="2">
    <source>
        <dbReference type="ARBA" id="ARBA00023027"/>
    </source>
</evidence>
<dbReference type="InterPro" id="IPR006140">
    <property type="entry name" value="D-isomer_DH_NAD-bd"/>
</dbReference>